<gene>
    <name evidence="2" type="primary">Aste57867_22854</name>
    <name evidence="1" type="ORF">As57867_022783</name>
    <name evidence="2" type="ORF">ASTE57867_22854</name>
</gene>
<evidence type="ECO:0000313" key="1">
    <source>
        <dbReference type="EMBL" id="KAF0685211.1"/>
    </source>
</evidence>
<evidence type="ECO:0000313" key="3">
    <source>
        <dbReference type="Proteomes" id="UP000332933"/>
    </source>
</evidence>
<dbReference type="EMBL" id="VJMH01007213">
    <property type="protein sequence ID" value="KAF0685211.1"/>
    <property type="molecule type" value="Genomic_DNA"/>
</dbReference>
<dbReference type="AlphaFoldDB" id="A0A485LLA5"/>
<proteinExistence type="predicted"/>
<accession>A0A485LLA5</accession>
<sequence length="162" mass="18053">MLDHTMGDLWCILLTATSHIEQLFLIVLPRSIAPAIPVDTLLNLATLYKQLVEAIPNGMAQPKLAIMTENAIMDQVYTCGQSHLSKDPSEWTELDSAANSVLATKDLFSWINIVAFTHFLSRMRRVTCPNVWATSNPNKSSAIAWIYCKDSGLVYRGFGPRI</sequence>
<dbReference type="EMBL" id="CAADRA010007239">
    <property type="protein sequence ID" value="VFT99504.1"/>
    <property type="molecule type" value="Genomic_DNA"/>
</dbReference>
<reference evidence="2 3" key="1">
    <citation type="submission" date="2019-03" db="EMBL/GenBank/DDBJ databases">
        <authorList>
            <person name="Gaulin E."/>
            <person name="Dumas B."/>
        </authorList>
    </citation>
    <scope>NUCLEOTIDE SEQUENCE [LARGE SCALE GENOMIC DNA]</scope>
    <source>
        <strain evidence="2">CBS 568.67</strain>
    </source>
</reference>
<keyword evidence="3" id="KW-1185">Reference proteome</keyword>
<organism evidence="2 3">
    <name type="scientific">Aphanomyces stellatus</name>
    <dbReference type="NCBI Taxonomy" id="120398"/>
    <lineage>
        <taxon>Eukaryota</taxon>
        <taxon>Sar</taxon>
        <taxon>Stramenopiles</taxon>
        <taxon>Oomycota</taxon>
        <taxon>Saprolegniomycetes</taxon>
        <taxon>Saprolegniales</taxon>
        <taxon>Verrucalvaceae</taxon>
        <taxon>Aphanomyces</taxon>
    </lineage>
</organism>
<dbReference type="Proteomes" id="UP000332933">
    <property type="component" value="Unassembled WGS sequence"/>
</dbReference>
<name>A0A485LLA5_9STRA</name>
<reference evidence="1" key="2">
    <citation type="submission" date="2019-06" db="EMBL/GenBank/DDBJ databases">
        <title>Genomics analysis of Aphanomyces spp. identifies a new class of oomycete effector associated with host adaptation.</title>
        <authorList>
            <person name="Gaulin E."/>
        </authorList>
    </citation>
    <scope>NUCLEOTIDE SEQUENCE</scope>
    <source>
        <strain evidence="1">CBS 578.67</strain>
    </source>
</reference>
<protein>
    <submittedName>
        <fullName evidence="2">Aste57867_22854 protein</fullName>
    </submittedName>
</protein>
<evidence type="ECO:0000313" key="2">
    <source>
        <dbReference type="EMBL" id="VFT99504.1"/>
    </source>
</evidence>